<protein>
    <recommendedName>
        <fullName evidence="4">Lipoprotein</fullName>
    </recommendedName>
</protein>
<dbReference type="AlphaFoldDB" id="A0A5M9QYD0"/>
<keyword evidence="1" id="KW-0732">Signal</keyword>
<reference evidence="2 3" key="1">
    <citation type="submission" date="2019-09" db="EMBL/GenBank/DDBJ databases">
        <title>Draft genome sequence of various Type strains from the CCUG.</title>
        <authorList>
            <person name="Pineiro-Iglesias B."/>
            <person name="Tunovic T."/>
            <person name="Unosson C."/>
            <person name="Inganas E."/>
            <person name="Ohlen M."/>
            <person name="Cardew S."/>
            <person name="Jensie-Markopoulos S."/>
            <person name="Salva-Serra F."/>
            <person name="Jaen-Luchoro D."/>
            <person name="Karlsson R."/>
            <person name="Svensson-Stadler L."/>
            <person name="Chun J."/>
            <person name="Moore E."/>
        </authorList>
    </citation>
    <scope>NUCLEOTIDE SEQUENCE [LARGE SCALE GENOMIC DNA]</scope>
    <source>
        <strain evidence="2 3">CCUG 53682T</strain>
    </source>
</reference>
<feature type="chain" id="PRO_5024302127" description="Lipoprotein" evidence="1">
    <location>
        <begin position="20"/>
        <end position="145"/>
    </location>
</feature>
<dbReference type="Proteomes" id="UP000322181">
    <property type="component" value="Unassembled WGS sequence"/>
</dbReference>
<dbReference type="EMBL" id="VXKB01000008">
    <property type="protein sequence ID" value="KAA8713067.1"/>
    <property type="molecule type" value="Genomic_DNA"/>
</dbReference>
<dbReference type="PROSITE" id="PS51257">
    <property type="entry name" value="PROKAR_LIPOPROTEIN"/>
    <property type="match status" value="1"/>
</dbReference>
<comment type="caution">
    <text evidence="2">The sequence shown here is derived from an EMBL/GenBank/DDBJ whole genome shotgun (WGS) entry which is preliminary data.</text>
</comment>
<proteinExistence type="predicted"/>
<evidence type="ECO:0008006" key="4">
    <source>
        <dbReference type="Google" id="ProtNLM"/>
    </source>
</evidence>
<feature type="signal peptide" evidence="1">
    <location>
        <begin position="1"/>
        <end position="19"/>
    </location>
</feature>
<evidence type="ECO:0000313" key="2">
    <source>
        <dbReference type="EMBL" id="KAA8713067.1"/>
    </source>
</evidence>
<evidence type="ECO:0000313" key="3">
    <source>
        <dbReference type="Proteomes" id="UP000322181"/>
    </source>
</evidence>
<name>A0A5M9QYD0_9GAMM</name>
<organism evidence="2 3">
    <name type="scientific">Morganella psychrotolerans</name>
    <dbReference type="NCBI Taxonomy" id="368603"/>
    <lineage>
        <taxon>Bacteria</taxon>
        <taxon>Pseudomonadati</taxon>
        <taxon>Pseudomonadota</taxon>
        <taxon>Gammaproteobacteria</taxon>
        <taxon>Enterobacterales</taxon>
        <taxon>Morganellaceae</taxon>
        <taxon>Morganella</taxon>
    </lineage>
</organism>
<gene>
    <name evidence="2" type="ORF">F4V73_18305</name>
</gene>
<sequence>MKNKAIIAAACVLALSACSSTRVDQAFSNEVPTDRMFWEKGRDESNGDSRVVVKRDSGAVYSACVANIFFDGVRVAELLPNEKVTLHVNSGEHFIGEFLTGGGCSPFLKTIRADIKYNSFNVFRVKTQFLGVNGGDALIRDYDLP</sequence>
<evidence type="ECO:0000256" key="1">
    <source>
        <dbReference type="SAM" id="SignalP"/>
    </source>
</evidence>
<accession>A0A5M9QYD0</accession>
<dbReference type="RefSeq" id="WP_150385182.1">
    <property type="nucleotide sequence ID" value="NZ_BAAAFS010000007.1"/>
</dbReference>